<organism evidence="1 2">
    <name type="scientific">Alcaligenes xylosoxydans xylosoxydans</name>
    <name type="common">Achromobacter xylosoxidans</name>
    <dbReference type="NCBI Taxonomy" id="85698"/>
    <lineage>
        <taxon>Bacteria</taxon>
        <taxon>Pseudomonadati</taxon>
        <taxon>Pseudomonadota</taxon>
        <taxon>Betaproteobacteria</taxon>
        <taxon>Burkholderiales</taxon>
        <taxon>Alcaligenaceae</taxon>
        <taxon>Achromobacter</taxon>
    </lineage>
</organism>
<name>A0A424W3Q8_ALCXX</name>
<comment type="caution">
    <text evidence="1">The sequence shown here is derived from an EMBL/GenBank/DDBJ whole genome shotgun (WGS) entry which is preliminary data.</text>
</comment>
<dbReference type="AlphaFoldDB" id="A0A424W3Q8"/>
<evidence type="ECO:0000313" key="2">
    <source>
        <dbReference type="Proteomes" id="UP000285324"/>
    </source>
</evidence>
<dbReference type="OrthoDB" id="4378831at2"/>
<accession>A0A424W3Q8</accession>
<evidence type="ECO:0000313" key="1">
    <source>
        <dbReference type="EMBL" id="RPJ87874.1"/>
    </source>
</evidence>
<protein>
    <recommendedName>
        <fullName evidence="3">DUF2235 domain-containing protein</fullName>
    </recommendedName>
</protein>
<dbReference type="EMBL" id="QVXO01000095">
    <property type="protein sequence ID" value="RPJ87874.1"/>
    <property type="molecule type" value="Genomic_DNA"/>
</dbReference>
<gene>
    <name evidence="1" type="ORF">DY367_30705</name>
</gene>
<proteinExistence type="predicted"/>
<dbReference type="Proteomes" id="UP000285324">
    <property type="component" value="Unassembled WGS sequence"/>
</dbReference>
<evidence type="ECO:0008006" key="3">
    <source>
        <dbReference type="Google" id="ProtNLM"/>
    </source>
</evidence>
<reference evidence="1 2" key="1">
    <citation type="submission" date="2018-08" db="EMBL/GenBank/DDBJ databases">
        <title>Achromobacter xylosoxidans Genome sequencing and assembly.</title>
        <authorList>
            <person name="Wang R."/>
            <person name="Rensing C."/>
            <person name="Li Y."/>
        </authorList>
    </citation>
    <scope>NUCLEOTIDE SEQUENCE [LARGE SCALE GENOMIC DNA]</scope>
    <source>
        <strain evidence="1 2">GD003A</strain>
    </source>
</reference>
<dbReference type="RefSeq" id="WP_124260418.1">
    <property type="nucleotide sequence ID" value="NZ_CP061008.1"/>
</dbReference>
<sequence length="634" mass="70012">MGDESMTTSDTWTEISLEEERAATRALACEPVNGVKCHGKLHVSLFFDGIGLNVDDASLPPSNIGKLFKGAANVPLGAILRKAYYVPGLGTDMNLSAYEFAKRQAGSIAGDMLKSVTIDPAKGLPKDAAKDIGIDILRGKRVSDAVGDALKGLPGKARKEVADALRNPGKTGVKVVKDAAGNIARAILDQVDPVRDSRFMFEAINTGVEPRISDAVTYFKQEISRQTIRIEEIQISVFGCDWGAALARAFLNELCKECDGDANSDKLEWQLADKRKVPLKMVFAGFYDAVGYRDNSFVGFVASKINFGFLRNTAANDQELPRVLAKAAHFISAHELRWRVHTLGGATLLPLMDTPMSPPARQERVYPGLGADVSGCYPPGFQQRDPGIGRVTLQEMWRIARLAGVPFDGLEQTKVNARALGADFDIAATARARNDLRSYQQQLVHPSQQLLEMRHAQDAINGMEGDKTLARQLYLHRMVYVVWLRTLLNDARTGSAPGYLYITAMQAAIDFARLEIMHKHPGWETFYGRARIAPPDDYQRACMEVSSLADEERPRLGPAMRRIFSGYMHDPVDPPDDDWAIQRLPNNARLFRSRYIDDGNDTRQPTFTEKLKKAADATFSNMATPNPLLLGLPF</sequence>